<dbReference type="Pfam" id="PF05069">
    <property type="entry name" value="Phage_tail_S"/>
    <property type="match status" value="1"/>
</dbReference>
<accession>A0A1Y1QSH2</accession>
<name>A0A1Y1QSH2_9GAMM</name>
<gene>
    <name evidence="1" type="ORF">BWK73_13965</name>
</gene>
<organism evidence="1 2">
    <name type="scientific">Thiothrix lacustris</name>
    <dbReference type="NCBI Taxonomy" id="525917"/>
    <lineage>
        <taxon>Bacteria</taxon>
        <taxon>Pseudomonadati</taxon>
        <taxon>Pseudomonadota</taxon>
        <taxon>Gammaproteobacteria</taxon>
        <taxon>Thiotrichales</taxon>
        <taxon>Thiotrichaceae</taxon>
        <taxon>Thiothrix</taxon>
    </lineage>
</organism>
<protein>
    <submittedName>
        <fullName evidence="1">Phage virion morphogenesis protein</fullName>
    </submittedName>
</protein>
<reference evidence="1 2" key="1">
    <citation type="submission" date="2017-01" db="EMBL/GenBank/DDBJ databases">
        <title>Novel large sulfur bacteria in the metagenomes of groundwater-fed chemosynthetic microbial mats in the Lake Huron basin.</title>
        <authorList>
            <person name="Sharrar A.M."/>
            <person name="Flood B.E."/>
            <person name="Bailey J.V."/>
            <person name="Jones D.S."/>
            <person name="Biddanda B."/>
            <person name="Ruberg S.A."/>
            <person name="Marcus D.N."/>
            <person name="Dick G.J."/>
        </authorList>
    </citation>
    <scope>NUCLEOTIDE SEQUENCE [LARGE SCALE GENOMIC DNA]</scope>
    <source>
        <strain evidence="1">A8</strain>
    </source>
</reference>
<dbReference type="Proteomes" id="UP000192491">
    <property type="component" value="Unassembled WGS sequence"/>
</dbReference>
<evidence type="ECO:0000313" key="2">
    <source>
        <dbReference type="Proteomes" id="UP000192491"/>
    </source>
</evidence>
<evidence type="ECO:0000313" key="1">
    <source>
        <dbReference type="EMBL" id="OQX12817.1"/>
    </source>
</evidence>
<dbReference type="EMBL" id="MTEJ01000058">
    <property type="protein sequence ID" value="OQX12817.1"/>
    <property type="molecule type" value="Genomic_DNA"/>
</dbReference>
<proteinExistence type="predicted"/>
<dbReference type="AlphaFoldDB" id="A0A1Y1QSH2"/>
<sequence length="155" mass="16701">MATMSITISVDDAQVQATLRRLQQRVSNLRPALAAVANELQSVTDHAFQTETDPATGRRWQDLADSTKKSRTKVGKWPGQILQMSAGGLVASIQPQSSDTFAEVGTNKVYAAIHQFGGRAGRNHASIIPARPFLGLGADDKAEIIAILERHIVAE</sequence>
<dbReference type="NCBIfam" id="TIGR01635">
    <property type="entry name" value="tail_comp_S"/>
    <property type="match status" value="1"/>
</dbReference>
<comment type="caution">
    <text evidence="1">The sequence shown here is derived from an EMBL/GenBank/DDBJ whole genome shotgun (WGS) entry which is preliminary data.</text>
</comment>
<dbReference type="InterPro" id="IPR006522">
    <property type="entry name" value="Phage_virion_morphogenesis"/>
</dbReference>